<sequence>MTPLRVLIATDTFKGSVPSPAVCSAIKRGLLDAGSPLLQSDVAIRVCPISDGGAGLIDVVCAAVPAMKRVRIDGQLTPLFGPLGEHLHSVYYAVNHEQHELVIEMAQAAGLPLVPEPLRNPLNTSSFGVGQLIDAAIRRETKDAEHWTVYLGIGGSSTNDGGLGALQALGLDVFVPSSHIDDDADSKEEVRLERPLVGRDLRHVTRLEPSAQFNQRFQGNVKIVLICDVDNPFVGPRGATRIYGPQKGATTDAILEELESGMNHVAGLIHNLTHIDVANMTGAGGAGGMSGSFACLTGAEWRCGADVVAGLVNLHQLVLDADLIITGEGSFDSQTLHHKKTAAKLAELVVQVNKATGGHRRVAVVCGRAQFEGGLNWNETRAARKLESGVDVQDGVDEESVLLHDVIHWVCPLTPGAFTVQEAMTNGSLCIEKVVSSEVHVWLEAFAT</sequence>
<dbReference type="Pfam" id="PF02595">
    <property type="entry name" value="Gly_kinase"/>
    <property type="match status" value="1"/>
</dbReference>
<dbReference type="NCBIfam" id="TIGR00045">
    <property type="entry name" value="glycerate kinase"/>
    <property type="match status" value="1"/>
</dbReference>
<protein>
    <submittedName>
        <fullName evidence="4">Glycerate kinase, putative</fullName>
    </submittedName>
</protein>
<dbReference type="Gene3D" id="3.90.1510.10">
    <property type="entry name" value="Glycerate kinase, domain 2"/>
    <property type="match status" value="1"/>
</dbReference>
<dbReference type="InterPro" id="IPR036129">
    <property type="entry name" value="Glycerate_kinase_sf"/>
</dbReference>
<reference evidence="5" key="1">
    <citation type="submission" date="2015-09" db="EMBL/GenBank/DDBJ databases">
        <authorList>
            <consortium name="Pathogen Informatics"/>
        </authorList>
    </citation>
    <scope>NUCLEOTIDE SEQUENCE [LARGE SCALE GENOMIC DNA]</scope>
    <source>
        <strain evidence="5">Lake Konstanz</strain>
    </source>
</reference>
<dbReference type="AlphaFoldDB" id="A0A0S4JG49"/>
<dbReference type="VEuPathDB" id="TriTrypDB:BSAL_21650"/>
<name>A0A0S4JG49_BODSA</name>
<dbReference type="Gene3D" id="3.40.50.10350">
    <property type="entry name" value="Glycerate kinase, domain 1"/>
    <property type="match status" value="1"/>
</dbReference>
<dbReference type="EMBL" id="CYKH01001745">
    <property type="protein sequence ID" value="CUG89482.1"/>
    <property type="molecule type" value="Genomic_DNA"/>
</dbReference>
<dbReference type="GO" id="GO:0031388">
    <property type="term" value="P:organic acid phosphorylation"/>
    <property type="evidence" value="ECO:0007669"/>
    <property type="project" value="InterPro"/>
</dbReference>
<keyword evidence="5" id="KW-1185">Reference proteome</keyword>
<dbReference type="PANTHER" id="PTHR21599">
    <property type="entry name" value="GLYCERATE KINASE"/>
    <property type="match status" value="1"/>
</dbReference>
<evidence type="ECO:0000256" key="3">
    <source>
        <dbReference type="ARBA" id="ARBA00022777"/>
    </source>
</evidence>
<comment type="similarity">
    <text evidence="1">Belongs to the glycerate kinase type-1 family.</text>
</comment>
<dbReference type="GO" id="GO:0008887">
    <property type="term" value="F:glycerate kinase activity"/>
    <property type="evidence" value="ECO:0007669"/>
    <property type="project" value="InterPro"/>
</dbReference>
<accession>A0A0S4JG49</accession>
<dbReference type="Proteomes" id="UP000051952">
    <property type="component" value="Unassembled WGS sequence"/>
</dbReference>
<evidence type="ECO:0000256" key="1">
    <source>
        <dbReference type="ARBA" id="ARBA00006284"/>
    </source>
</evidence>
<proteinExistence type="inferred from homology"/>
<dbReference type="InterPro" id="IPR004381">
    <property type="entry name" value="Glycerate_kinase"/>
</dbReference>
<organism evidence="4 5">
    <name type="scientific">Bodo saltans</name>
    <name type="common">Flagellated protozoan</name>
    <dbReference type="NCBI Taxonomy" id="75058"/>
    <lineage>
        <taxon>Eukaryota</taxon>
        <taxon>Discoba</taxon>
        <taxon>Euglenozoa</taxon>
        <taxon>Kinetoplastea</taxon>
        <taxon>Metakinetoplastina</taxon>
        <taxon>Eubodonida</taxon>
        <taxon>Bodonidae</taxon>
        <taxon>Bodo</taxon>
    </lineage>
</organism>
<keyword evidence="2" id="KW-0808">Transferase</keyword>
<keyword evidence="3 4" id="KW-0418">Kinase</keyword>
<evidence type="ECO:0000256" key="2">
    <source>
        <dbReference type="ARBA" id="ARBA00022679"/>
    </source>
</evidence>
<dbReference type="InterPro" id="IPR018197">
    <property type="entry name" value="Glycerate_kinase_RE-like"/>
</dbReference>
<evidence type="ECO:0000313" key="4">
    <source>
        <dbReference type="EMBL" id="CUG89482.1"/>
    </source>
</evidence>
<dbReference type="SUPFAM" id="SSF110738">
    <property type="entry name" value="Glycerate kinase I"/>
    <property type="match status" value="1"/>
</dbReference>
<dbReference type="PANTHER" id="PTHR21599:SF0">
    <property type="entry name" value="GLYCERATE KINASE"/>
    <property type="match status" value="1"/>
</dbReference>
<dbReference type="OrthoDB" id="10262596at2759"/>
<evidence type="ECO:0000313" key="5">
    <source>
        <dbReference type="Proteomes" id="UP000051952"/>
    </source>
</evidence>
<dbReference type="InterPro" id="IPR018193">
    <property type="entry name" value="Glyc_kinase_flavodox-like_fold"/>
</dbReference>
<dbReference type="OMA" id="RICPMAD"/>
<gene>
    <name evidence="4" type="ORF">BSAL_21650</name>
</gene>